<dbReference type="InterPro" id="IPR039424">
    <property type="entry name" value="SBP_5"/>
</dbReference>
<protein>
    <submittedName>
        <fullName evidence="3">Prephenate dehydratase-associated ABC transporter, substrate-binding protein</fullName>
    </submittedName>
</protein>
<proteinExistence type="predicted"/>
<dbReference type="PIRSF" id="PIRSF002741">
    <property type="entry name" value="MppA"/>
    <property type="match status" value="1"/>
</dbReference>
<evidence type="ECO:0000313" key="3">
    <source>
        <dbReference type="EMBL" id="VAW03293.1"/>
    </source>
</evidence>
<dbReference type="SUPFAM" id="SSF53850">
    <property type="entry name" value="Periplasmic binding protein-like II"/>
    <property type="match status" value="1"/>
</dbReference>
<evidence type="ECO:0000256" key="1">
    <source>
        <dbReference type="ARBA" id="ARBA00022729"/>
    </source>
</evidence>
<dbReference type="Gene3D" id="3.40.190.10">
    <property type="entry name" value="Periplasmic binding protein-like II"/>
    <property type="match status" value="1"/>
</dbReference>
<dbReference type="Gene3D" id="3.10.105.10">
    <property type="entry name" value="Dipeptide-binding Protein, Domain 3"/>
    <property type="match status" value="1"/>
</dbReference>
<evidence type="ECO:0000259" key="2">
    <source>
        <dbReference type="Pfam" id="PF00496"/>
    </source>
</evidence>
<organism evidence="3">
    <name type="scientific">hydrothermal vent metagenome</name>
    <dbReference type="NCBI Taxonomy" id="652676"/>
    <lineage>
        <taxon>unclassified sequences</taxon>
        <taxon>metagenomes</taxon>
        <taxon>ecological metagenomes</taxon>
    </lineage>
</organism>
<keyword evidence="1" id="KW-0732">Signal</keyword>
<feature type="domain" description="Solute-binding protein family 5" evidence="2">
    <location>
        <begin position="112"/>
        <end position="522"/>
    </location>
</feature>
<dbReference type="GO" id="GO:0042884">
    <property type="term" value="P:microcin transport"/>
    <property type="evidence" value="ECO:0007669"/>
    <property type="project" value="TreeGrafter"/>
</dbReference>
<dbReference type="AlphaFoldDB" id="A0A3B0SGM0"/>
<sequence>MKKLTRRSALQLAASATALPLLATPTILRAQENDWRHGMSLFGDLKYPEDFTKFDYVNAAAPKTGDIRMSGTGTFDSFNIFSFKGTTASLIGQTFDTLFTSALDEPSTMYGLIASHASHPADYSAVKFKLNPMARFHDGQPITPEDVIWSMEALRSANPRQAFYYTNVVRAEKTGDMEVTFEFSSTGNRELPHIVAQLTILPKHWWEENNAKGEKRDIKKTTLEDMLGSGAYRLKDFKAGDWLRVERIKDYWAKDLPVNVGKNNFDTIKQIYFRDGSVALEAFKGDQYDWRVENNSKSWATQYTFPAVDKGRVVLENIEQKNGQGMQAFVFNTRKEMFSDPRVRQAFNFAFDFDWSNKNLFFGQYKRTNSFFSNSELASSGLPSADELKILEPLRGKIPDEVFTTEYTNPVSGNPGEVRQNLRKASVLLREAGWKPGKDRLLRKDGKVLEFEILLVSPAFERIVLPYTKQLKLLGVQTRVRTVDVPQYIRQIEAFDFDCIVSSWGQSLSPGNEQRAYWGSEAADRNGSRNYIGIKDPVIDGLIERLIFATNRKDLIIATRALDRVLLWNHFVVPMWHISYDRTARWNRFGRPEKLPDFSNGFPTIWWWDDEKAAQTKAAK</sequence>
<dbReference type="GO" id="GO:0030288">
    <property type="term" value="C:outer membrane-bounded periplasmic space"/>
    <property type="evidence" value="ECO:0007669"/>
    <property type="project" value="TreeGrafter"/>
</dbReference>
<dbReference type="PROSITE" id="PS51318">
    <property type="entry name" value="TAT"/>
    <property type="match status" value="1"/>
</dbReference>
<reference evidence="3" key="1">
    <citation type="submission" date="2018-06" db="EMBL/GenBank/DDBJ databases">
        <authorList>
            <person name="Zhirakovskaya E."/>
        </authorList>
    </citation>
    <scope>NUCLEOTIDE SEQUENCE</scope>
</reference>
<dbReference type="EMBL" id="UOEC01000209">
    <property type="protein sequence ID" value="VAW03293.1"/>
    <property type="molecule type" value="Genomic_DNA"/>
</dbReference>
<dbReference type="PANTHER" id="PTHR30290:SF64">
    <property type="entry name" value="ABC TRANSPORTER PERIPLASMIC BINDING PROTEIN"/>
    <property type="match status" value="1"/>
</dbReference>
<dbReference type="CDD" id="cd08497">
    <property type="entry name" value="MbnE-like"/>
    <property type="match status" value="1"/>
</dbReference>
<dbReference type="Pfam" id="PF00496">
    <property type="entry name" value="SBP_bac_5"/>
    <property type="match status" value="1"/>
</dbReference>
<dbReference type="GO" id="GO:0015833">
    <property type="term" value="P:peptide transport"/>
    <property type="evidence" value="ECO:0007669"/>
    <property type="project" value="TreeGrafter"/>
</dbReference>
<dbReference type="PANTHER" id="PTHR30290">
    <property type="entry name" value="PERIPLASMIC BINDING COMPONENT OF ABC TRANSPORTER"/>
    <property type="match status" value="1"/>
</dbReference>
<name>A0A3B0SGM0_9ZZZZ</name>
<dbReference type="InterPro" id="IPR000914">
    <property type="entry name" value="SBP_5_dom"/>
</dbReference>
<dbReference type="InterPro" id="IPR006311">
    <property type="entry name" value="TAT_signal"/>
</dbReference>
<accession>A0A3B0SGM0</accession>
<dbReference type="InterPro" id="IPR030678">
    <property type="entry name" value="Peptide/Ni-bd"/>
</dbReference>
<dbReference type="GO" id="GO:1904680">
    <property type="term" value="F:peptide transmembrane transporter activity"/>
    <property type="evidence" value="ECO:0007669"/>
    <property type="project" value="TreeGrafter"/>
</dbReference>
<gene>
    <name evidence="3" type="ORF">MNBD_ALPHA08-1755</name>
</gene>
<dbReference type="GO" id="GO:0043190">
    <property type="term" value="C:ATP-binding cassette (ABC) transporter complex"/>
    <property type="evidence" value="ECO:0007669"/>
    <property type="project" value="InterPro"/>
</dbReference>